<proteinExistence type="predicted"/>
<dbReference type="EMBL" id="AP024747">
    <property type="protein sequence ID" value="BCY24574.1"/>
    <property type="molecule type" value="Genomic_DNA"/>
</dbReference>
<dbReference type="Proteomes" id="UP000825072">
    <property type="component" value="Chromosome 1"/>
</dbReference>
<name>A0AAD1KN05_9ACTN</name>
<gene>
    <name evidence="1" type="ORF">KB1_05640</name>
</gene>
<reference evidence="1" key="1">
    <citation type="submission" date="2021-06" db="EMBL/GenBank/DDBJ databases">
        <title>Genome sequence of Cutibacterium modestum strain KB17-24694.</title>
        <authorList>
            <person name="Dekio I."/>
            <person name="Asahina A."/>
            <person name="Nishida M."/>
        </authorList>
    </citation>
    <scope>NUCLEOTIDE SEQUENCE</scope>
    <source>
        <strain evidence="1">KB17-24694</strain>
    </source>
</reference>
<dbReference type="AlphaFoldDB" id="A0AAD1KN05"/>
<protein>
    <submittedName>
        <fullName evidence="1">Transcriptional regulator</fullName>
    </submittedName>
</protein>
<accession>A0AAD1KN05</accession>
<evidence type="ECO:0000313" key="1">
    <source>
        <dbReference type="EMBL" id="BCY24574.1"/>
    </source>
</evidence>
<sequence length="240" mass="25912">MVSERGIDAILTTIASLTPAQQAVLRAVSLHAGPVTIADLAQECGLHVNTVREPLNVLVSVGLVERERMPVSGRGRPSWGYTSRTLSGPNSPTDLLRHLFRSTTRWIRDSSDDPVAAATSLGQYLGDEALAMAKVPDHLGRPVTDQFSLAEHMTKIRVFLTAFGFCAESHPTNPTALVLRACPFTDPNDTDPVAMAIQRSMLYRVIERTGGNCVHATLRHDEDSGTCELVLVSNRASAAS</sequence>
<evidence type="ECO:0000313" key="2">
    <source>
        <dbReference type="Proteomes" id="UP000825072"/>
    </source>
</evidence>
<dbReference type="InterPro" id="IPR036388">
    <property type="entry name" value="WH-like_DNA-bd_sf"/>
</dbReference>
<organism evidence="1 2">
    <name type="scientific">Cutibacterium modestum</name>
    <dbReference type="NCBI Taxonomy" id="2559073"/>
    <lineage>
        <taxon>Bacteria</taxon>
        <taxon>Bacillati</taxon>
        <taxon>Actinomycetota</taxon>
        <taxon>Actinomycetes</taxon>
        <taxon>Propionibacteriales</taxon>
        <taxon>Propionibacteriaceae</taxon>
        <taxon>Cutibacterium</taxon>
    </lineage>
</organism>
<dbReference type="Pfam" id="PF12840">
    <property type="entry name" value="HTH_20"/>
    <property type="match status" value="1"/>
</dbReference>
<dbReference type="Gene3D" id="1.10.10.10">
    <property type="entry name" value="Winged helix-like DNA-binding domain superfamily/Winged helix DNA-binding domain"/>
    <property type="match status" value="1"/>
</dbReference>
<dbReference type="SUPFAM" id="SSF46785">
    <property type="entry name" value="Winged helix' DNA-binding domain"/>
    <property type="match status" value="1"/>
</dbReference>
<dbReference type="InterPro" id="IPR036390">
    <property type="entry name" value="WH_DNA-bd_sf"/>
</dbReference>